<dbReference type="Gene3D" id="1.10.1000.11">
    <property type="entry name" value="Arf Nucleotide-binding Site Opener,domain 2"/>
    <property type="match status" value="1"/>
</dbReference>
<proteinExistence type="predicted"/>
<dbReference type="AlphaFoldDB" id="A0A4U5VVD7"/>
<dbReference type="Pfam" id="PF01369">
    <property type="entry name" value="Sec7"/>
    <property type="match status" value="1"/>
</dbReference>
<dbReference type="InterPro" id="IPR001849">
    <property type="entry name" value="PH_domain"/>
</dbReference>
<accession>A0A4U5VVD7</accession>
<dbReference type="PROSITE" id="PS50003">
    <property type="entry name" value="PH_DOMAIN"/>
    <property type="match status" value="1"/>
</dbReference>
<dbReference type="FunFam" id="1.10.1000.11:FF:000002">
    <property type="entry name" value="Cytohesin 1"/>
    <property type="match status" value="1"/>
</dbReference>
<name>A0A4U5VVD7_COLLU</name>
<dbReference type="SMART" id="SM00222">
    <property type="entry name" value="Sec7"/>
    <property type="match status" value="1"/>
</dbReference>
<dbReference type="SUPFAM" id="SSF48425">
    <property type="entry name" value="Sec7 domain"/>
    <property type="match status" value="1"/>
</dbReference>
<sequence>MLVCESERRRERAPLKLPTGERRVSETIRMHKFELEDDIQKLRLEINHIHHVMPGIHSPEIKEQSKSVVRNRKFLRGKKKFNMDPKKSTRHCTDTVVLVLVLTGHVSTSGFSHSEVGQKRHFTAATSVFSFLPLFEKARVPRPVTALRSGLRTEEMHLAVLKAFVGLHEFSDLNLVQALRQFLWSFRLPGEAQKIDRMMEAFASRYCGCNPGVFHSTDTCYILSFAIIMLNTSLHNPNVKDKPSLQRFVSMNREINNGEDLPVELLTKLYASIRSEPFKIPEDDGNDLTLTFFNPDREGWLLKMGGRVKTWKRRWFILTDSCLYYFEYTTDKDPIGIIPLENLCVRTLQDTSKSYCLELYNPKGQKIKACKTENKGRVVQGKHQSYKLSAASAEERDTWIDAIRASISKDPFYDLVSLRKRKVMNTSS</sequence>
<dbReference type="InterPro" id="IPR000904">
    <property type="entry name" value="Sec7_dom"/>
</dbReference>
<keyword evidence="4" id="KW-1185">Reference proteome</keyword>
<dbReference type="InterPro" id="IPR011993">
    <property type="entry name" value="PH-like_dom_sf"/>
</dbReference>
<evidence type="ECO:0000259" key="1">
    <source>
        <dbReference type="PROSITE" id="PS50003"/>
    </source>
</evidence>
<dbReference type="Proteomes" id="UP000298787">
    <property type="component" value="Chromosome 23"/>
</dbReference>
<dbReference type="Gene3D" id="2.30.29.30">
    <property type="entry name" value="Pleckstrin-homology domain (PH domain)/Phosphotyrosine-binding domain (PTB)"/>
    <property type="match status" value="1"/>
</dbReference>
<dbReference type="EMBL" id="CM014100">
    <property type="protein sequence ID" value="TKS91365.1"/>
    <property type="molecule type" value="Genomic_DNA"/>
</dbReference>
<evidence type="ECO:0000313" key="3">
    <source>
        <dbReference type="EMBL" id="TKS91365.1"/>
    </source>
</evidence>
<gene>
    <name evidence="3" type="ORF">D9C73_026436</name>
</gene>
<dbReference type="CDD" id="cd00171">
    <property type="entry name" value="Sec7"/>
    <property type="match status" value="1"/>
</dbReference>
<dbReference type="GO" id="GO:0032012">
    <property type="term" value="P:regulation of ARF protein signal transduction"/>
    <property type="evidence" value="ECO:0007669"/>
    <property type="project" value="InterPro"/>
</dbReference>
<dbReference type="SUPFAM" id="SSF50729">
    <property type="entry name" value="PH domain-like"/>
    <property type="match status" value="1"/>
</dbReference>
<protein>
    <submittedName>
        <fullName evidence="3">Cytohesin-2 PH, SEC7 and coiled-coil domain-containing protein 2</fullName>
    </submittedName>
</protein>
<dbReference type="SMART" id="SM00233">
    <property type="entry name" value="PH"/>
    <property type="match status" value="1"/>
</dbReference>
<dbReference type="STRING" id="240159.A0A4U5VVD7"/>
<dbReference type="InterPro" id="IPR035999">
    <property type="entry name" value="Sec7_dom_sf"/>
</dbReference>
<dbReference type="PANTHER" id="PTHR10663">
    <property type="entry name" value="GUANYL-NUCLEOTIDE EXCHANGE FACTOR"/>
    <property type="match status" value="1"/>
</dbReference>
<dbReference type="GO" id="GO:0005085">
    <property type="term" value="F:guanyl-nucleotide exchange factor activity"/>
    <property type="evidence" value="ECO:0007669"/>
    <property type="project" value="InterPro"/>
</dbReference>
<dbReference type="CDD" id="cd01252">
    <property type="entry name" value="PH_GRP1-like"/>
    <property type="match status" value="1"/>
</dbReference>
<evidence type="ECO:0000313" key="4">
    <source>
        <dbReference type="Proteomes" id="UP000298787"/>
    </source>
</evidence>
<evidence type="ECO:0000259" key="2">
    <source>
        <dbReference type="PROSITE" id="PS50190"/>
    </source>
</evidence>
<dbReference type="FunFam" id="2.30.29.30:FF:000309">
    <property type="entry name" value="Uncharacterized protein, isoform B"/>
    <property type="match status" value="1"/>
</dbReference>
<reference evidence="3 4" key="1">
    <citation type="submission" date="2019-01" db="EMBL/GenBank/DDBJ databases">
        <title>Genome Assembly of Collichthys lucidus.</title>
        <authorList>
            <person name="Cai M."/>
            <person name="Xiao S."/>
        </authorList>
    </citation>
    <scope>NUCLEOTIDE SEQUENCE [LARGE SCALE GENOMIC DNA]</scope>
    <source>
        <strain evidence="3">JT15FE1705JMU</strain>
        <tissue evidence="3">Muscle</tissue>
    </source>
</reference>
<feature type="domain" description="PH" evidence="1">
    <location>
        <begin position="294"/>
        <end position="408"/>
    </location>
</feature>
<dbReference type="PANTHER" id="PTHR10663:SF315">
    <property type="entry name" value="CYTOHESIN 4-RELATED"/>
    <property type="match status" value="1"/>
</dbReference>
<organism evidence="3 4">
    <name type="scientific">Collichthys lucidus</name>
    <name type="common">Big head croaker</name>
    <name type="synonym">Sciaena lucida</name>
    <dbReference type="NCBI Taxonomy" id="240159"/>
    <lineage>
        <taxon>Eukaryota</taxon>
        <taxon>Metazoa</taxon>
        <taxon>Chordata</taxon>
        <taxon>Craniata</taxon>
        <taxon>Vertebrata</taxon>
        <taxon>Euteleostomi</taxon>
        <taxon>Actinopterygii</taxon>
        <taxon>Neopterygii</taxon>
        <taxon>Teleostei</taxon>
        <taxon>Neoteleostei</taxon>
        <taxon>Acanthomorphata</taxon>
        <taxon>Eupercaria</taxon>
        <taxon>Sciaenidae</taxon>
        <taxon>Collichthys</taxon>
    </lineage>
</organism>
<dbReference type="InterPro" id="IPR023394">
    <property type="entry name" value="Sec7_C_sf"/>
</dbReference>
<dbReference type="PROSITE" id="PS50190">
    <property type="entry name" value="SEC7"/>
    <property type="match status" value="1"/>
</dbReference>
<feature type="domain" description="SEC7" evidence="2">
    <location>
        <begin position="63"/>
        <end position="276"/>
    </location>
</feature>
<dbReference type="Pfam" id="PF00169">
    <property type="entry name" value="PH"/>
    <property type="match status" value="1"/>
</dbReference>